<dbReference type="InterPro" id="IPR000477">
    <property type="entry name" value="RT_dom"/>
</dbReference>
<organism evidence="2 3">
    <name type="scientific">Magallana gigas</name>
    <name type="common">Pacific oyster</name>
    <name type="synonym">Crassostrea gigas</name>
    <dbReference type="NCBI Taxonomy" id="29159"/>
    <lineage>
        <taxon>Eukaryota</taxon>
        <taxon>Metazoa</taxon>
        <taxon>Spiralia</taxon>
        <taxon>Lophotrochozoa</taxon>
        <taxon>Mollusca</taxon>
        <taxon>Bivalvia</taxon>
        <taxon>Autobranchia</taxon>
        <taxon>Pteriomorphia</taxon>
        <taxon>Ostreida</taxon>
        <taxon>Ostreoidea</taxon>
        <taxon>Ostreidae</taxon>
        <taxon>Magallana</taxon>
    </lineage>
</organism>
<protein>
    <recommendedName>
        <fullName evidence="1">Reverse transcriptase domain-containing protein</fullName>
    </recommendedName>
</protein>
<keyword evidence="3" id="KW-1185">Reference proteome</keyword>
<dbReference type="PANTHER" id="PTHR47027:SF20">
    <property type="entry name" value="REVERSE TRANSCRIPTASE-LIKE PROTEIN WITH RNA-DIRECTED DNA POLYMERASE DOMAIN"/>
    <property type="match status" value="1"/>
</dbReference>
<name>A0A8W8IAY6_MAGGI</name>
<reference evidence="2" key="1">
    <citation type="submission" date="2022-08" db="UniProtKB">
        <authorList>
            <consortium name="EnsemblMetazoa"/>
        </authorList>
    </citation>
    <scope>IDENTIFICATION</scope>
    <source>
        <strain evidence="2">05x7-T-G4-1.051#20</strain>
    </source>
</reference>
<dbReference type="Proteomes" id="UP000005408">
    <property type="component" value="Unassembled WGS sequence"/>
</dbReference>
<dbReference type="PROSITE" id="PS50878">
    <property type="entry name" value="RT_POL"/>
    <property type="match status" value="1"/>
</dbReference>
<proteinExistence type="predicted"/>
<feature type="domain" description="Reverse transcriptase" evidence="1">
    <location>
        <begin position="1"/>
        <end position="171"/>
    </location>
</feature>
<evidence type="ECO:0000313" key="3">
    <source>
        <dbReference type="Proteomes" id="UP000005408"/>
    </source>
</evidence>
<dbReference type="EnsemblMetazoa" id="G1318.1">
    <property type="protein sequence ID" value="G1318.1:cds"/>
    <property type="gene ID" value="G1318"/>
</dbReference>
<accession>A0A8W8IAY6</accession>
<evidence type="ECO:0000313" key="2">
    <source>
        <dbReference type="EnsemblMetazoa" id="G1318.1:cds"/>
    </source>
</evidence>
<dbReference type="Pfam" id="PF00078">
    <property type="entry name" value="RVT_1"/>
    <property type="match status" value="1"/>
</dbReference>
<dbReference type="AlphaFoldDB" id="A0A8W8IAY6"/>
<sequence length="321" mass="35919">MFSNSLILCIAVLFNAIIDIGKIPTEWKQGLIIPIYQGAGKPKDSCQWFSVHQCVRQGGVLSTFLYLVFINDLINDLELNSPNSGVLGVRSSCPSLADDLSFISTSPAQLQRLLDGAYSYSCKWRFKFNASKSCVLTFSAKCNNKKSEFLWYLGQTEVPQKESYNHLGITIHSKCKLSVAISDACKKGKKSYFALSDIGSKYLNPATVSHLYKCVVLPSVFYGCELWSNMTSSDLQQLNTFQHFVCKNALELPKLCRSDISESLLNLQPISAEIDTRKLLFFGRLCRLDYDALPKKNLSHSVDVLYARFVGQAKRNNPSSL</sequence>
<dbReference type="PANTHER" id="PTHR47027">
    <property type="entry name" value="REVERSE TRANSCRIPTASE DOMAIN-CONTAINING PROTEIN"/>
    <property type="match status" value="1"/>
</dbReference>
<evidence type="ECO:0000259" key="1">
    <source>
        <dbReference type="PROSITE" id="PS50878"/>
    </source>
</evidence>